<evidence type="ECO:0000313" key="9">
    <source>
        <dbReference type="Proteomes" id="UP000245839"/>
    </source>
</evidence>
<evidence type="ECO:0000256" key="2">
    <source>
        <dbReference type="ARBA" id="ARBA00022692"/>
    </source>
</evidence>
<feature type="transmembrane region" description="Helical" evidence="5">
    <location>
        <begin position="293"/>
        <end position="311"/>
    </location>
</feature>
<feature type="domain" description="Sodium/calcium exchanger membrane region" evidence="6">
    <location>
        <begin position="11"/>
        <end position="137"/>
    </location>
</feature>
<dbReference type="Proteomes" id="UP000245839">
    <property type="component" value="Unassembled WGS sequence"/>
</dbReference>
<gene>
    <name evidence="7" type="ORF">BCF38_10172</name>
    <name evidence="8" type="ORF">SAMN05421539_10172</name>
</gene>
<feature type="transmembrane region" description="Helical" evidence="5">
    <location>
        <begin position="6"/>
        <end position="24"/>
    </location>
</feature>
<evidence type="ECO:0000313" key="7">
    <source>
        <dbReference type="EMBL" id="PWJ21666.1"/>
    </source>
</evidence>
<keyword evidence="9" id="KW-1185">Reference proteome</keyword>
<dbReference type="Gene3D" id="1.20.1420.30">
    <property type="entry name" value="NCX, central ion-binding region"/>
    <property type="match status" value="2"/>
</dbReference>
<comment type="subcellular location">
    <subcellularLocation>
        <location evidence="1">Membrane</location>
        <topology evidence="1">Multi-pass membrane protein</topology>
    </subcellularLocation>
</comment>
<dbReference type="Proteomes" id="UP000251571">
    <property type="component" value="Unassembled WGS sequence"/>
</dbReference>
<evidence type="ECO:0000256" key="3">
    <source>
        <dbReference type="ARBA" id="ARBA00022989"/>
    </source>
</evidence>
<accession>A0A2Y9A0M6</accession>
<evidence type="ECO:0000256" key="1">
    <source>
        <dbReference type="ARBA" id="ARBA00004141"/>
    </source>
</evidence>
<protein>
    <submittedName>
        <fullName evidence="8">Cation:H+ antiporter</fullName>
    </submittedName>
</protein>
<organism evidence="8 10">
    <name type="scientific">Jannaschia seohaensis</name>
    <dbReference type="NCBI Taxonomy" id="475081"/>
    <lineage>
        <taxon>Bacteria</taxon>
        <taxon>Pseudomonadati</taxon>
        <taxon>Pseudomonadota</taxon>
        <taxon>Alphaproteobacteria</taxon>
        <taxon>Rhodobacterales</taxon>
        <taxon>Roseobacteraceae</taxon>
        <taxon>Jannaschia</taxon>
    </lineage>
</organism>
<dbReference type="RefSeq" id="WP_109562314.1">
    <property type="nucleotide sequence ID" value="NZ_QGDJ01000001.1"/>
</dbReference>
<dbReference type="EMBL" id="QGDJ01000001">
    <property type="protein sequence ID" value="PWJ21666.1"/>
    <property type="molecule type" value="Genomic_DNA"/>
</dbReference>
<sequence>MLTNLSTPLVVAVFLAAAVVVFLVSLRITRLADMIADRTGMGEALAGGLLLGAATSLSGLTVSATAAWSGDASLAISNGVGGIAAQTAFLAAADLTFRKANLEHAAAEPANLFQAALLMTLLTMPILAFALPAVSVLGVHPISVLMAGAYLYGVHVTARVREQPMWEPVRTPETREDAPEDPEEAGRAVLGPALIFALLAAILGVAGWTIAQAAAVGVTRLGLSSSLVGALGTAAVTSLPELVTTVAAVRREALQLAVGGIIGGNTFDTMFLVVSDGFYREGAIFAAMGPADLFWLATGLAMTGVLTAGLIRRQKRGPGGIGVETVTLIALYLGAAGAQATLM</sequence>
<proteinExistence type="predicted"/>
<feature type="transmembrane region" description="Helical" evidence="5">
    <location>
        <begin position="45"/>
        <end position="68"/>
    </location>
</feature>
<dbReference type="EMBL" id="UETC01000001">
    <property type="protein sequence ID" value="SSA37944.1"/>
    <property type="molecule type" value="Genomic_DNA"/>
</dbReference>
<dbReference type="OrthoDB" id="153124at2"/>
<evidence type="ECO:0000313" key="8">
    <source>
        <dbReference type="EMBL" id="SSA37944.1"/>
    </source>
</evidence>
<evidence type="ECO:0000259" key="6">
    <source>
        <dbReference type="Pfam" id="PF01699"/>
    </source>
</evidence>
<evidence type="ECO:0000313" key="10">
    <source>
        <dbReference type="Proteomes" id="UP000251571"/>
    </source>
</evidence>
<feature type="transmembrane region" description="Helical" evidence="5">
    <location>
        <begin position="74"/>
        <end position="97"/>
    </location>
</feature>
<feature type="transmembrane region" description="Helical" evidence="5">
    <location>
        <begin position="193"/>
        <end position="215"/>
    </location>
</feature>
<evidence type="ECO:0000256" key="4">
    <source>
        <dbReference type="ARBA" id="ARBA00023136"/>
    </source>
</evidence>
<name>A0A2Y9A0M6_9RHOB</name>
<keyword evidence="3 5" id="KW-1133">Transmembrane helix</keyword>
<feature type="domain" description="Sodium/calcium exchanger membrane region" evidence="6">
    <location>
        <begin position="193"/>
        <end position="333"/>
    </location>
</feature>
<keyword evidence="2 5" id="KW-0812">Transmembrane</keyword>
<dbReference type="GO" id="GO:0055085">
    <property type="term" value="P:transmembrane transport"/>
    <property type="evidence" value="ECO:0007669"/>
    <property type="project" value="InterPro"/>
</dbReference>
<reference evidence="8 10" key="1">
    <citation type="submission" date="2016-10" db="EMBL/GenBank/DDBJ databases">
        <authorList>
            <person name="Cai Z."/>
        </authorList>
    </citation>
    <scope>NUCLEOTIDE SEQUENCE [LARGE SCALE GENOMIC DNA]</scope>
    <source>
        <strain evidence="8 10">DSM 25227</strain>
    </source>
</reference>
<evidence type="ECO:0000256" key="5">
    <source>
        <dbReference type="SAM" id="Phobius"/>
    </source>
</evidence>
<dbReference type="AlphaFoldDB" id="A0A2Y9A0M6"/>
<feature type="transmembrane region" description="Helical" evidence="5">
    <location>
        <begin position="323"/>
        <end position="342"/>
    </location>
</feature>
<feature type="transmembrane region" description="Helical" evidence="5">
    <location>
        <begin position="109"/>
        <end position="131"/>
    </location>
</feature>
<dbReference type="GO" id="GO:0016020">
    <property type="term" value="C:membrane"/>
    <property type="evidence" value="ECO:0007669"/>
    <property type="project" value="UniProtKB-SubCell"/>
</dbReference>
<dbReference type="Pfam" id="PF01699">
    <property type="entry name" value="Na_Ca_ex"/>
    <property type="match status" value="2"/>
</dbReference>
<reference evidence="7 9" key="2">
    <citation type="submission" date="2018-03" db="EMBL/GenBank/DDBJ databases">
        <title>Genomic Encyclopedia of Archaeal and Bacterial Type Strains, Phase II (KMG-II): from individual species to whole genera.</title>
        <authorList>
            <person name="Goeker M."/>
        </authorList>
    </citation>
    <scope>NUCLEOTIDE SEQUENCE [LARGE SCALE GENOMIC DNA]</scope>
    <source>
        <strain evidence="7 9">DSM 25227</strain>
    </source>
</reference>
<dbReference type="InterPro" id="IPR004837">
    <property type="entry name" value="NaCa_Exmemb"/>
</dbReference>
<feature type="transmembrane region" description="Helical" evidence="5">
    <location>
        <begin position="227"/>
        <end position="249"/>
    </location>
</feature>
<feature type="transmembrane region" description="Helical" evidence="5">
    <location>
        <begin position="137"/>
        <end position="158"/>
    </location>
</feature>
<feature type="transmembrane region" description="Helical" evidence="5">
    <location>
        <begin position="256"/>
        <end position="273"/>
    </location>
</feature>
<dbReference type="InterPro" id="IPR044880">
    <property type="entry name" value="NCX_ion-bd_dom_sf"/>
</dbReference>
<keyword evidence="4 5" id="KW-0472">Membrane</keyword>